<accession>A0ABS8W1A9</accession>
<name>A0ABS8W1A9_9PROT</name>
<organism evidence="2 3">
    <name type="scientific">Acetobacter sicerae</name>
    <dbReference type="NCBI Taxonomy" id="85325"/>
    <lineage>
        <taxon>Bacteria</taxon>
        <taxon>Pseudomonadati</taxon>
        <taxon>Pseudomonadota</taxon>
        <taxon>Alphaproteobacteria</taxon>
        <taxon>Acetobacterales</taxon>
        <taxon>Acetobacteraceae</taxon>
        <taxon>Acetobacter</taxon>
    </lineage>
</organism>
<keyword evidence="3" id="KW-1185">Reference proteome</keyword>
<dbReference type="Pfam" id="PF06810">
    <property type="entry name" value="Phage_scaffold"/>
    <property type="match status" value="1"/>
</dbReference>
<feature type="region of interest" description="Disordered" evidence="1">
    <location>
        <begin position="1"/>
        <end position="28"/>
    </location>
</feature>
<dbReference type="RefSeq" id="WP_232879011.1">
    <property type="nucleotide sequence ID" value="NZ_JAJSOJ010000070.1"/>
</dbReference>
<gene>
    <name evidence="2" type="ORF">LWC05_15885</name>
</gene>
<feature type="compositionally biased region" description="Polar residues" evidence="1">
    <location>
        <begin position="15"/>
        <end position="24"/>
    </location>
</feature>
<dbReference type="Proteomes" id="UP001521074">
    <property type="component" value="Unassembled WGS sequence"/>
</dbReference>
<dbReference type="EMBL" id="JAJSOJ010000070">
    <property type="protein sequence ID" value="MCE0745354.1"/>
    <property type="molecule type" value="Genomic_DNA"/>
</dbReference>
<evidence type="ECO:0000313" key="2">
    <source>
        <dbReference type="EMBL" id="MCE0745354.1"/>
    </source>
</evidence>
<reference evidence="2 3" key="1">
    <citation type="submission" date="2021-12" db="EMBL/GenBank/DDBJ databases">
        <title>Genome sequence of Acetobacter sicerae DmPark20a_162.</title>
        <authorList>
            <person name="Chaston J.M."/>
        </authorList>
    </citation>
    <scope>NUCLEOTIDE SEQUENCE [LARGE SCALE GENOMIC DNA]</scope>
    <source>
        <strain evidence="2 3">DmPark20a_162</strain>
    </source>
</reference>
<protein>
    <submittedName>
        <fullName evidence="2">Phage scaffolding protein</fullName>
    </submittedName>
</protein>
<evidence type="ECO:0000313" key="3">
    <source>
        <dbReference type="Proteomes" id="UP001521074"/>
    </source>
</evidence>
<dbReference type="InterPro" id="IPR009636">
    <property type="entry name" value="SCAF"/>
</dbReference>
<proteinExistence type="predicted"/>
<feature type="region of interest" description="Disordered" evidence="1">
    <location>
        <begin position="149"/>
        <end position="188"/>
    </location>
</feature>
<sequence>MEVNSGSPDNKENNVSDGASSTPRSAADSVANAFSNQLAQVQADLAASKAYALSVEEELLNLKAETAIAAEKQSQEISKIKIDSEIKSQAISSGLIDLDCLPLLDSSDITLDENGNIIGIDSAIADLKSKKPFLFSDMGRTGKISSTARSTLTPKAKANTAMPVKDMSESEYKRSLKRVAPSYSRRYN</sequence>
<evidence type="ECO:0000256" key="1">
    <source>
        <dbReference type="SAM" id="MobiDB-lite"/>
    </source>
</evidence>
<comment type="caution">
    <text evidence="2">The sequence shown here is derived from an EMBL/GenBank/DDBJ whole genome shotgun (WGS) entry which is preliminary data.</text>
</comment>